<organism evidence="2 3">
    <name type="scientific">Lactuca sativa</name>
    <name type="common">Garden lettuce</name>
    <dbReference type="NCBI Taxonomy" id="4236"/>
    <lineage>
        <taxon>Eukaryota</taxon>
        <taxon>Viridiplantae</taxon>
        <taxon>Streptophyta</taxon>
        <taxon>Embryophyta</taxon>
        <taxon>Tracheophyta</taxon>
        <taxon>Spermatophyta</taxon>
        <taxon>Magnoliopsida</taxon>
        <taxon>eudicotyledons</taxon>
        <taxon>Gunneridae</taxon>
        <taxon>Pentapetalae</taxon>
        <taxon>asterids</taxon>
        <taxon>campanulids</taxon>
        <taxon>Asterales</taxon>
        <taxon>Asteraceae</taxon>
        <taxon>Cichorioideae</taxon>
        <taxon>Cichorieae</taxon>
        <taxon>Lactucinae</taxon>
        <taxon>Lactuca</taxon>
    </lineage>
</organism>
<feature type="region of interest" description="Disordered" evidence="1">
    <location>
        <begin position="23"/>
        <end position="46"/>
    </location>
</feature>
<evidence type="ECO:0000256" key="1">
    <source>
        <dbReference type="SAM" id="MobiDB-lite"/>
    </source>
</evidence>
<gene>
    <name evidence="2" type="ORF">LSAT_V11C300149700</name>
</gene>
<dbReference type="AlphaFoldDB" id="A0A9R1W5D6"/>
<dbReference type="EMBL" id="NBSK02000003">
    <property type="protein sequence ID" value="KAJ0217723.1"/>
    <property type="molecule type" value="Genomic_DNA"/>
</dbReference>
<keyword evidence="3" id="KW-1185">Reference proteome</keyword>
<dbReference type="Proteomes" id="UP000235145">
    <property type="component" value="Unassembled WGS sequence"/>
</dbReference>
<reference evidence="2 3" key="1">
    <citation type="journal article" date="2017" name="Nat. Commun.">
        <title>Genome assembly with in vitro proximity ligation data and whole-genome triplication in lettuce.</title>
        <authorList>
            <person name="Reyes-Chin-Wo S."/>
            <person name="Wang Z."/>
            <person name="Yang X."/>
            <person name="Kozik A."/>
            <person name="Arikit S."/>
            <person name="Song C."/>
            <person name="Xia L."/>
            <person name="Froenicke L."/>
            <person name="Lavelle D.O."/>
            <person name="Truco M.J."/>
            <person name="Xia R."/>
            <person name="Zhu S."/>
            <person name="Xu C."/>
            <person name="Xu H."/>
            <person name="Xu X."/>
            <person name="Cox K."/>
            <person name="Korf I."/>
            <person name="Meyers B.C."/>
            <person name="Michelmore R.W."/>
        </authorList>
    </citation>
    <scope>NUCLEOTIDE SEQUENCE [LARGE SCALE GENOMIC DNA]</scope>
    <source>
        <strain evidence="3">cv. Salinas</strain>
        <tissue evidence="2">Seedlings</tissue>
    </source>
</reference>
<sequence>MRKNSETGYLPVCCRRRRRAIAGKESSGKLESSDTDSKKGKTSSLDRNYEQQFGIEHVLYEKDSIKGSPKKLRIRRYNDKYLLSKFYAYVGDIYFECKHFFSFFNFCKCLDWNVKVSLEIIENDNDHLVIIREDFDYCLIEMDSCLHL</sequence>
<comment type="caution">
    <text evidence="2">The sequence shown here is derived from an EMBL/GenBank/DDBJ whole genome shotgun (WGS) entry which is preliminary data.</text>
</comment>
<evidence type="ECO:0000313" key="3">
    <source>
        <dbReference type="Proteomes" id="UP000235145"/>
    </source>
</evidence>
<name>A0A9R1W5D6_LACSA</name>
<proteinExistence type="predicted"/>
<protein>
    <submittedName>
        <fullName evidence="2">Uncharacterized protein</fullName>
    </submittedName>
</protein>
<accession>A0A9R1W5D6</accession>
<evidence type="ECO:0000313" key="2">
    <source>
        <dbReference type="EMBL" id="KAJ0217723.1"/>
    </source>
</evidence>
<feature type="compositionally biased region" description="Basic and acidic residues" evidence="1">
    <location>
        <begin position="26"/>
        <end position="39"/>
    </location>
</feature>